<dbReference type="Proteomes" id="UP000057088">
    <property type="component" value="Chromosome 2"/>
</dbReference>
<reference evidence="1" key="2">
    <citation type="submission" date="2018-01" db="EMBL/GenBank/DDBJ databases">
        <title>FDA dAtabase for Regulatory Grade micrObial Sequences (FDA-ARGOS): Supporting development and validation of Infectious Disease Dx tests.</title>
        <authorList>
            <person name="Hoffmann M."/>
            <person name="Allard M."/>
            <person name="Evans P."/>
            <person name="Brown E."/>
            <person name="Tallon L."/>
            <person name="Sadzewicz L."/>
            <person name="Sengamalay N."/>
            <person name="Ott S."/>
            <person name="Godinez A."/>
            <person name="Nagaraj S."/>
            <person name="Vyas G."/>
            <person name="Aluvathingal J."/>
            <person name="Nadendla S."/>
            <person name="Geyer C."/>
            <person name="Sichtig H."/>
        </authorList>
    </citation>
    <scope>NUCLEOTIDE SEQUENCE</scope>
    <source>
        <strain evidence="1">ATCC 33809</strain>
    </source>
</reference>
<dbReference type="Proteomes" id="UP000254626">
    <property type="component" value="Unassembled WGS sequence"/>
</dbReference>
<evidence type="ECO:0000313" key="2">
    <source>
        <dbReference type="EMBL" id="SUP24851.1"/>
    </source>
</evidence>
<reference evidence="2 4" key="3">
    <citation type="submission" date="2018-06" db="EMBL/GenBank/DDBJ databases">
        <authorList>
            <consortium name="Pathogen Informatics"/>
            <person name="Doyle S."/>
        </authorList>
    </citation>
    <scope>NUCLEOTIDE SEQUENCE [LARGE SCALE GENOMIC DNA]</scope>
    <source>
        <strain evidence="2 4">NCTC11327</strain>
    </source>
</reference>
<dbReference type="EMBL" id="CP014035">
    <property type="protein sequence ID" value="AMF94593.1"/>
    <property type="molecule type" value="Genomic_DNA"/>
</dbReference>
<organism evidence="2 4">
    <name type="scientific">Vibrio fluvialis</name>
    <dbReference type="NCBI Taxonomy" id="676"/>
    <lineage>
        <taxon>Bacteria</taxon>
        <taxon>Pseudomonadati</taxon>
        <taxon>Pseudomonadota</taxon>
        <taxon>Gammaproteobacteria</taxon>
        <taxon>Vibrionales</taxon>
        <taxon>Vibrionaceae</taxon>
        <taxon>Vibrio</taxon>
    </lineage>
</organism>
<evidence type="ECO:0000313" key="3">
    <source>
        <dbReference type="Proteomes" id="UP000057088"/>
    </source>
</evidence>
<dbReference type="Gene3D" id="3.30.530.20">
    <property type="match status" value="1"/>
</dbReference>
<dbReference type="GeneID" id="29384753"/>
<evidence type="ECO:0000313" key="1">
    <source>
        <dbReference type="EMBL" id="AMF94593.1"/>
    </source>
</evidence>
<keyword evidence="3" id="KW-1185">Reference proteome</keyword>
<accession>A0AAX2LNB7</accession>
<gene>
    <name evidence="1" type="ORF">AL536_14110</name>
    <name evidence="2" type="ORF">NCTC11327_01568</name>
</gene>
<reference evidence="3" key="1">
    <citation type="submission" date="2015-12" db="EMBL/GenBank/DDBJ databases">
        <title>FDA dAtabase for Regulatory Grade micrObial Sequences (FDA-ARGOS): Supporting development and validation of Infectious Disease Dx tests.</title>
        <authorList>
            <person name="Hoffmann M."/>
            <person name="Allard M."/>
            <person name="Evans P."/>
            <person name="Brown E."/>
            <person name="Tallon L.J."/>
            <person name="Sadzewicz L."/>
            <person name="Sengamalay N."/>
            <person name="Ott S."/>
            <person name="Godinez A."/>
            <person name="Nagaraj S."/>
            <person name="Vyas G."/>
            <person name="Aluvathingal J."/>
            <person name="Nadendla S."/>
            <person name="Geyer C."/>
            <person name="Sichtig H."/>
        </authorList>
    </citation>
    <scope>NUCLEOTIDE SEQUENCE [LARGE SCALE GENOMIC DNA]</scope>
    <source>
        <strain evidence="3">ATCC 33809</strain>
    </source>
</reference>
<proteinExistence type="predicted"/>
<dbReference type="SUPFAM" id="SSF55961">
    <property type="entry name" value="Bet v1-like"/>
    <property type="match status" value="1"/>
</dbReference>
<protein>
    <submittedName>
        <fullName evidence="1 2">Polyketide cyclase</fullName>
    </submittedName>
</protein>
<dbReference type="Pfam" id="PF10604">
    <property type="entry name" value="Polyketide_cyc2"/>
    <property type="match status" value="1"/>
</dbReference>
<dbReference type="EMBL" id="UHIP01000001">
    <property type="protein sequence ID" value="SUP24851.1"/>
    <property type="molecule type" value="Genomic_DNA"/>
</dbReference>
<evidence type="ECO:0000313" key="4">
    <source>
        <dbReference type="Proteomes" id="UP000254626"/>
    </source>
</evidence>
<dbReference type="InterPro" id="IPR019587">
    <property type="entry name" value="Polyketide_cyclase/dehydratase"/>
</dbReference>
<dbReference type="InterPro" id="IPR023393">
    <property type="entry name" value="START-like_dom_sf"/>
</dbReference>
<dbReference type="KEGG" id="vfl:AL536_14110"/>
<dbReference type="AlphaFoldDB" id="A0AAX2LNB7"/>
<name>A0AAX2LNB7_VIBFL</name>
<dbReference type="RefSeq" id="WP_061056573.1">
    <property type="nucleotide sequence ID" value="NZ_CABLBX010000002.1"/>
</dbReference>
<sequence>MEFKEKIFINAVPEKIYPFYSNVNDWAAWDPDVTSSSIDGDFVQGTKGRLKPMKGPEAKIEFTEVTINKSFTTISRLPLCQISFEHELRGKGKQTEVIHAVKFSGFLAPLFGRLIGKQMKRALPATMKGLKQAVENEGIQSVQE</sequence>